<organism evidence="2 3">
    <name type="scientific">Drosophila navojoa</name>
    <name type="common">Fruit fly</name>
    <dbReference type="NCBI Taxonomy" id="7232"/>
    <lineage>
        <taxon>Eukaryota</taxon>
        <taxon>Metazoa</taxon>
        <taxon>Ecdysozoa</taxon>
        <taxon>Arthropoda</taxon>
        <taxon>Hexapoda</taxon>
        <taxon>Insecta</taxon>
        <taxon>Pterygota</taxon>
        <taxon>Neoptera</taxon>
        <taxon>Endopterygota</taxon>
        <taxon>Diptera</taxon>
        <taxon>Brachycera</taxon>
        <taxon>Muscomorpha</taxon>
        <taxon>Ephydroidea</taxon>
        <taxon>Drosophilidae</taxon>
        <taxon>Drosophila</taxon>
    </lineage>
</organism>
<dbReference type="AlphaFoldDB" id="A0A484B8G3"/>
<comment type="caution">
    <text evidence="2">The sequence shown here is derived from an EMBL/GenBank/DDBJ whole genome shotgun (WGS) entry which is preliminary data.</text>
</comment>
<feature type="region of interest" description="Disordered" evidence="1">
    <location>
        <begin position="1"/>
        <end position="31"/>
    </location>
</feature>
<keyword evidence="3" id="KW-1185">Reference proteome</keyword>
<evidence type="ECO:0000313" key="3">
    <source>
        <dbReference type="Proteomes" id="UP000295192"/>
    </source>
</evidence>
<feature type="compositionally biased region" description="Low complexity" evidence="1">
    <location>
        <begin position="19"/>
        <end position="31"/>
    </location>
</feature>
<reference evidence="2 3" key="1">
    <citation type="journal article" date="2019" name="J. Hered.">
        <title>An Improved Genome Assembly for Drosophila navojoa, the Basal Species in the mojavensis Cluster.</title>
        <authorList>
            <person name="Vanderlinde T."/>
            <person name="Dupim E.G."/>
            <person name="Nazario-Yepiz N.O."/>
            <person name="Carvalho A.B."/>
        </authorList>
    </citation>
    <scope>NUCLEOTIDE SEQUENCE [LARGE SCALE GENOMIC DNA]</scope>
    <source>
        <strain evidence="2">Navoj_Jal97</strain>
        <tissue evidence="2">Whole organism</tissue>
    </source>
</reference>
<evidence type="ECO:0000313" key="2">
    <source>
        <dbReference type="EMBL" id="TDG44929.1"/>
    </source>
</evidence>
<proteinExistence type="predicted"/>
<evidence type="ECO:0000256" key="1">
    <source>
        <dbReference type="SAM" id="MobiDB-lite"/>
    </source>
</evidence>
<dbReference type="EMBL" id="LSRL02000091">
    <property type="protein sequence ID" value="TDG44929.1"/>
    <property type="molecule type" value="Genomic_DNA"/>
</dbReference>
<sequence length="138" mass="14866">MNWTRDAVDKGPVARQQAAGSSQQETGSTQQASAERRLLVQVFAGFPPRFALFRFPFGWLLAFSILHLASDCWSVVQLHAARAAFLALPPWPPPLTQLLPGQPETRADTGGCGDGSGRQTRLGGQMKNHSAVPATQLS</sequence>
<gene>
    <name evidence="2" type="ORF">AWZ03_008660</name>
</gene>
<accession>A0A484B8G3</accession>
<protein>
    <submittedName>
        <fullName evidence="2">Uncharacterized protein</fullName>
    </submittedName>
</protein>
<name>A0A484B8G3_DRONA</name>
<feature type="region of interest" description="Disordered" evidence="1">
    <location>
        <begin position="96"/>
        <end position="138"/>
    </location>
</feature>
<dbReference type="Proteomes" id="UP000295192">
    <property type="component" value="Unassembled WGS sequence"/>
</dbReference>